<evidence type="ECO:0000313" key="3">
    <source>
        <dbReference type="Proteomes" id="UP000236291"/>
    </source>
</evidence>
<feature type="compositionally biased region" description="Basic and acidic residues" evidence="1">
    <location>
        <begin position="208"/>
        <end position="218"/>
    </location>
</feature>
<comment type="caution">
    <text evidence="2">The sequence shown here is derived from an EMBL/GenBank/DDBJ whole genome shotgun (WGS) entry which is preliminary data.</text>
</comment>
<feature type="non-terminal residue" evidence="2">
    <location>
        <position position="294"/>
    </location>
</feature>
<dbReference type="EMBL" id="ASHM01084280">
    <property type="protein sequence ID" value="PNX61037.1"/>
    <property type="molecule type" value="Genomic_DNA"/>
</dbReference>
<dbReference type="Proteomes" id="UP000236291">
    <property type="component" value="Unassembled WGS sequence"/>
</dbReference>
<evidence type="ECO:0000256" key="1">
    <source>
        <dbReference type="SAM" id="MobiDB-lite"/>
    </source>
</evidence>
<accession>A0A2K3K417</accession>
<reference evidence="2 3" key="2">
    <citation type="journal article" date="2017" name="Front. Plant Sci.">
        <title>Gene Classification and Mining of Molecular Markers Useful in Red Clover (Trifolium pratense) Breeding.</title>
        <authorList>
            <person name="Istvanek J."/>
            <person name="Dluhosova J."/>
            <person name="Dluhos P."/>
            <person name="Patkova L."/>
            <person name="Nedelnik J."/>
            <person name="Repkova J."/>
        </authorList>
    </citation>
    <scope>NUCLEOTIDE SEQUENCE [LARGE SCALE GENOMIC DNA]</scope>
    <source>
        <strain evidence="3">cv. Tatra</strain>
        <tissue evidence="2">Young leaves</tissue>
    </source>
</reference>
<protein>
    <submittedName>
        <fullName evidence="2">Uncharacterized protein</fullName>
    </submittedName>
</protein>
<feature type="region of interest" description="Disordered" evidence="1">
    <location>
        <begin position="1"/>
        <end position="49"/>
    </location>
</feature>
<organism evidence="2 3">
    <name type="scientific">Trifolium pratense</name>
    <name type="common">Red clover</name>
    <dbReference type="NCBI Taxonomy" id="57577"/>
    <lineage>
        <taxon>Eukaryota</taxon>
        <taxon>Viridiplantae</taxon>
        <taxon>Streptophyta</taxon>
        <taxon>Embryophyta</taxon>
        <taxon>Tracheophyta</taxon>
        <taxon>Spermatophyta</taxon>
        <taxon>Magnoliopsida</taxon>
        <taxon>eudicotyledons</taxon>
        <taxon>Gunneridae</taxon>
        <taxon>Pentapetalae</taxon>
        <taxon>rosids</taxon>
        <taxon>fabids</taxon>
        <taxon>Fabales</taxon>
        <taxon>Fabaceae</taxon>
        <taxon>Papilionoideae</taxon>
        <taxon>50 kb inversion clade</taxon>
        <taxon>NPAAA clade</taxon>
        <taxon>Hologalegina</taxon>
        <taxon>IRL clade</taxon>
        <taxon>Trifolieae</taxon>
        <taxon>Trifolium</taxon>
    </lineage>
</organism>
<feature type="compositionally biased region" description="Polar residues" evidence="1">
    <location>
        <begin position="1"/>
        <end position="29"/>
    </location>
</feature>
<gene>
    <name evidence="2" type="ORF">L195_g052248</name>
</gene>
<feature type="region of interest" description="Disordered" evidence="1">
    <location>
        <begin position="192"/>
        <end position="223"/>
    </location>
</feature>
<sequence>MPISSSSLSRNNTPIIPSYRASSARNAQTLPLDLPNPQMSSRNNTPIIPSYRASSARYGQTLPLDLSKPQMSSPNTPAIPSYRASLARYGQALPLDLSKPHMSSPNTPIIPSYRASLARYGKTLPVDLPQSHMSLPNTPIIPSYRASLARYDQTLPLDLPNMSSPNTPIIPSYRANLAQNTSSSCLGSQDFADGFRNHSKPNLHNQKNYRDHPYEGGSDHNNNFSEFNDFDPLSRVDMNSFRNLHNYVAPIATPPIRPSGNANLGSTRESIIPSYRANLARNSSSSCLGSQGLA</sequence>
<proteinExistence type="predicted"/>
<reference evidence="2 3" key="1">
    <citation type="journal article" date="2014" name="Am. J. Bot.">
        <title>Genome assembly and annotation for red clover (Trifolium pratense; Fabaceae).</title>
        <authorList>
            <person name="Istvanek J."/>
            <person name="Jaros M."/>
            <person name="Krenek A."/>
            <person name="Repkova J."/>
        </authorList>
    </citation>
    <scope>NUCLEOTIDE SEQUENCE [LARGE SCALE GENOMIC DNA]</scope>
    <source>
        <strain evidence="3">cv. Tatra</strain>
        <tissue evidence="2">Young leaves</tissue>
    </source>
</reference>
<feature type="compositionally biased region" description="Polar residues" evidence="1">
    <location>
        <begin position="37"/>
        <end position="47"/>
    </location>
</feature>
<dbReference type="AlphaFoldDB" id="A0A2K3K417"/>
<evidence type="ECO:0000313" key="2">
    <source>
        <dbReference type="EMBL" id="PNX61037.1"/>
    </source>
</evidence>
<name>A0A2K3K417_TRIPR</name>